<sequence length="236" mass="24822">MAGLKGILFDKDGTLLDFDATWAPATHAVLEELSAGQTKLFEAMAAACGLNLNTMQFLPGSPIIAGDTADYAPVWADLLACPFDTDFEMRINALYRSASLLSLKGYDDVAPAIATLAKAGYQIGMATNDAESTARAHLRALGVEEQFSFVAGYDSGYGAKPAPGMVLAFADFLGVKPEQIALIGDSTHDMDAARAAGAHAIGIARTPAARDALNGHTDITVTDLQGLIDEVTNRVW</sequence>
<dbReference type="GO" id="GO:0006281">
    <property type="term" value="P:DNA repair"/>
    <property type="evidence" value="ECO:0007669"/>
    <property type="project" value="TreeGrafter"/>
</dbReference>
<evidence type="ECO:0000256" key="1">
    <source>
        <dbReference type="ARBA" id="ARBA00000830"/>
    </source>
</evidence>
<dbReference type="SFLD" id="SFLDG01129">
    <property type="entry name" value="C1.5:_HAD__Beta-PGM__Phosphata"/>
    <property type="match status" value="1"/>
</dbReference>
<dbReference type="InterPro" id="IPR023198">
    <property type="entry name" value="PGP-like_dom2"/>
</dbReference>
<comment type="catalytic activity">
    <reaction evidence="1">
        <text>2-phosphoglycolate + H2O = glycolate + phosphate</text>
        <dbReference type="Rhea" id="RHEA:14369"/>
        <dbReference type="ChEBI" id="CHEBI:15377"/>
        <dbReference type="ChEBI" id="CHEBI:29805"/>
        <dbReference type="ChEBI" id="CHEBI:43474"/>
        <dbReference type="ChEBI" id="CHEBI:58033"/>
        <dbReference type="EC" id="3.1.3.18"/>
    </reaction>
</comment>
<dbReference type="Proteomes" id="UP000324738">
    <property type="component" value="Unassembled WGS sequence"/>
</dbReference>
<dbReference type="PRINTS" id="PR00413">
    <property type="entry name" value="HADHALOGNASE"/>
</dbReference>
<dbReference type="GO" id="GO:0008967">
    <property type="term" value="F:phosphoglycolate phosphatase activity"/>
    <property type="evidence" value="ECO:0007669"/>
    <property type="project" value="UniProtKB-EC"/>
</dbReference>
<proteinExistence type="inferred from homology"/>
<keyword evidence="5" id="KW-0378">Hydrolase</keyword>
<dbReference type="PANTHER" id="PTHR43434">
    <property type="entry name" value="PHOSPHOGLYCOLATE PHOSPHATASE"/>
    <property type="match status" value="1"/>
</dbReference>
<evidence type="ECO:0000313" key="6">
    <source>
        <dbReference type="Proteomes" id="UP000324738"/>
    </source>
</evidence>
<dbReference type="PANTHER" id="PTHR43434:SF1">
    <property type="entry name" value="PHOSPHOGLYCOLATE PHOSPHATASE"/>
    <property type="match status" value="1"/>
</dbReference>
<dbReference type="EC" id="3.1.3.18" evidence="4"/>
<organism evidence="5 6">
    <name type="scientific">Aureimonas fodinaquatilis</name>
    <dbReference type="NCBI Taxonomy" id="2565783"/>
    <lineage>
        <taxon>Bacteria</taxon>
        <taxon>Pseudomonadati</taxon>
        <taxon>Pseudomonadota</taxon>
        <taxon>Alphaproteobacteria</taxon>
        <taxon>Hyphomicrobiales</taxon>
        <taxon>Aurantimonadaceae</taxon>
        <taxon>Aureimonas</taxon>
    </lineage>
</organism>
<dbReference type="NCBIfam" id="TIGR01509">
    <property type="entry name" value="HAD-SF-IA-v3"/>
    <property type="match status" value="1"/>
</dbReference>
<dbReference type="Gene3D" id="1.10.150.240">
    <property type="entry name" value="Putative phosphatase, domain 2"/>
    <property type="match status" value="1"/>
</dbReference>
<comment type="pathway">
    <text evidence="2">Organic acid metabolism; glycolate biosynthesis; glycolate from 2-phosphoglycolate: step 1/1.</text>
</comment>
<evidence type="ECO:0000256" key="2">
    <source>
        <dbReference type="ARBA" id="ARBA00004818"/>
    </source>
</evidence>
<dbReference type="OrthoDB" id="9797743at2"/>
<dbReference type="Gene3D" id="3.40.50.1000">
    <property type="entry name" value="HAD superfamily/HAD-like"/>
    <property type="match status" value="1"/>
</dbReference>
<dbReference type="SUPFAM" id="SSF56784">
    <property type="entry name" value="HAD-like"/>
    <property type="match status" value="1"/>
</dbReference>
<dbReference type="InterPro" id="IPR036412">
    <property type="entry name" value="HAD-like_sf"/>
</dbReference>
<dbReference type="GO" id="GO:0005829">
    <property type="term" value="C:cytosol"/>
    <property type="evidence" value="ECO:0007669"/>
    <property type="project" value="TreeGrafter"/>
</dbReference>
<dbReference type="InterPro" id="IPR023214">
    <property type="entry name" value="HAD_sf"/>
</dbReference>
<dbReference type="EMBL" id="VTWH01000001">
    <property type="protein sequence ID" value="KAA0972084.1"/>
    <property type="molecule type" value="Genomic_DNA"/>
</dbReference>
<dbReference type="InterPro" id="IPR006439">
    <property type="entry name" value="HAD-SF_hydro_IA"/>
</dbReference>
<dbReference type="SFLD" id="SFLDS00003">
    <property type="entry name" value="Haloacid_Dehalogenase"/>
    <property type="match status" value="1"/>
</dbReference>
<evidence type="ECO:0000313" key="5">
    <source>
        <dbReference type="EMBL" id="KAA0972084.1"/>
    </source>
</evidence>
<reference evidence="5 6" key="1">
    <citation type="submission" date="2019-08" db="EMBL/GenBank/DDBJ databases">
        <title>Aureimonas fodiniaquatilis sp. nov., isolated from a coal mine wastewater.</title>
        <authorList>
            <person name="Kim W."/>
        </authorList>
    </citation>
    <scope>NUCLEOTIDE SEQUENCE [LARGE SCALE GENOMIC DNA]</scope>
    <source>
        <strain evidence="5 6">CAU 1482</strain>
    </source>
</reference>
<dbReference type="Pfam" id="PF00702">
    <property type="entry name" value="Hydrolase"/>
    <property type="match status" value="1"/>
</dbReference>
<dbReference type="InterPro" id="IPR050155">
    <property type="entry name" value="HAD-like_hydrolase_sf"/>
</dbReference>
<accession>A0A5B0DZ50</accession>
<dbReference type="RefSeq" id="WP_149297464.1">
    <property type="nucleotide sequence ID" value="NZ_VTWH01000001.1"/>
</dbReference>
<comment type="similarity">
    <text evidence="3">Belongs to the HAD-like hydrolase superfamily. CbbY/CbbZ/Gph/YieH family.</text>
</comment>
<name>A0A5B0DZ50_9HYPH</name>
<dbReference type="AlphaFoldDB" id="A0A5B0DZ50"/>
<comment type="caution">
    <text evidence="5">The sequence shown here is derived from an EMBL/GenBank/DDBJ whole genome shotgun (WGS) entry which is preliminary data.</text>
</comment>
<evidence type="ECO:0000256" key="3">
    <source>
        <dbReference type="ARBA" id="ARBA00006171"/>
    </source>
</evidence>
<dbReference type="NCBIfam" id="TIGR01549">
    <property type="entry name" value="HAD-SF-IA-v1"/>
    <property type="match status" value="1"/>
</dbReference>
<gene>
    <name evidence="5" type="ORF">FPY71_02925</name>
</gene>
<evidence type="ECO:0000256" key="4">
    <source>
        <dbReference type="ARBA" id="ARBA00013078"/>
    </source>
</evidence>
<keyword evidence="6" id="KW-1185">Reference proteome</keyword>
<protein>
    <recommendedName>
        <fullName evidence="4">phosphoglycolate phosphatase</fullName>
        <ecNumber evidence="4">3.1.3.18</ecNumber>
    </recommendedName>
</protein>